<dbReference type="CDD" id="cd06662">
    <property type="entry name" value="SURF1"/>
    <property type="match status" value="1"/>
</dbReference>
<gene>
    <name evidence="2" type="ORF">CLV30_107143</name>
</gene>
<dbReference type="Pfam" id="PF02104">
    <property type="entry name" value="SURF1"/>
    <property type="match status" value="1"/>
</dbReference>
<name>A0A2P8E2H2_9ACTN</name>
<keyword evidence="1" id="KW-1133">Transmembrane helix</keyword>
<evidence type="ECO:0000256" key="1">
    <source>
        <dbReference type="RuleBase" id="RU363076"/>
    </source>
</evidence>
<comment type="similarity">
    <text evidence="1">Belongs to the SURF1 family.</text>
</comment>
<sequence length="259" mass="28306">MYRFLLTPRWMALHAVMIIALLVCLVLGWWQFGVYENSRDRQDVRDEPAVAVSELAQPGEPLGDARERPAVAEGRYLAEQQRLVPGRVHDNVLGSYVVTPLRLEDGMVVPVLRGWVDDADGAAATAVPPGPVTVEGHLLPPETSEHATVRRGQVLEPGQVAYIAPGRLAERAGVPERTALRGYLLLGAESPAPTAAPQPLGIDEVAPIRDVSPWQNLSYWAQWWVFGLAAVVFWASIVRSGVRTRKREINAPAVSHAPS</sequence>
<keyword evidence="3" id="KW-1185">Reference proteome</keyword>
<dbReference type="RefSeq" id="WP_165358587.1">
    <property type="nucleotide sequence ID" value="NZ_PYGE01000007.1"/>
</dbReference>
<keyword evidence="1" id="KW-0472">Membrane</keyword>
<keyword evidence="1" id="KW-1003">Cell membrane</keyword>
<feature type="transmembrane region" description="Helical" evidence="1">
    <location>
        <begin position="12"/>
        <end position="32"/>
    </location>
</feature>
<feature type="transmembrane region" description="Helical" evidence="1">
    <location>
        <begin position="219"/>
        <end position="238"/>
    </location>
</feature>
<keyword evidence="1" id="KW-0812">Transmembrane</keyword>
<dbReference type="EMBL" id="PYGE01000007">
    <property type="protein sequence ID" value="PSL03662.1"/>
    <property type="molecule type" value="Genomic_DNA"/>
</dbReference>
<dbReference type="PROSITE" id="PS50895">
    <property type="entry name" value="SURF1"/>
    <property type="match status" value="1"/>
</dbReference>
<evidence type="ECO:0000313" key="2">
    <source>
        <dbReference type="EMBL" id="PSL03662.1"/>
    </source>
</evidence>
<dbReference type="AlphaFoldDB" id="A0A2P8E2H2"/>
<organism evidence="2 3">
    <name type="scientific">Haloactinopolyspora alba</name>
    <dbReference type="NCBI Taxonomy" id="648780"/>
    <lineage>
        <taxon>Bacteria</taxon>
        <taxon>Bacillati</taxon>
        <taxon>Actinomycetota</taxon>
        <taxon>Actinomycetes</taxon>
        <taxon>Jiangellales</taxon>
        <taxon>Jiangellaceae</taxon>
        <taxon>Haloactinopolyspora</taxon>
    </lineage>
</organism>
<dbReference type="GO" id="GO:0005886">
    <property type="term" value="C:plasma membrane"/>
    <property type="evidence" value="ECO:0007669"/>
    <property type="project" value="UniProtKB-SubCell"/>
</dbReference>
<accession>A0A2P8E2H2</accession>
<dbReference type="InterPro" id="IPR002994">
    <property type="entry name" value="Surf1/Shy1"/>
</dbReference>
<proteinExistence type="inferred from homology"/>
<evidence type="ECO:0000313" key="3">
    <source>
        <dbReference type="Proteomes" id="UP000243528"/>
    </source>
</evidence>
<protein>
    <recommendedName>
        <fullName evidence="1">SURF1-like protein</fullName>
    </recommendedName>
</protein>
<comment type="caution">
    <text evidence="2">The sequence shown here is derived from an EMBL/GenBank/DDBJ whole genome shotgun (WGS) entry which is preliminary data.</text>
</comment>
<reference evidence="2 3" key="1">
    <citation type="submission" date="2018-03" db="EMBL/GenBank/DDBJ databases">
        <title>Genomic Encyclopedia of Archaeal and Bacterial Type Strains, Phase II (KMG-II): from individual species to whole genera.</title>
        <authorList>
            <person name="Goeker M."/>
        </authorList>
    </citation>
    <scope>NUCLEOTIDE SEQUENCE [LARGE SCALE GENOMIC DNA]</scope>
    <source>
        <strain evidence="2 3">DSM 45211</strain>
    </source>
</reference>
<comment type="subcellular location">
    <subcellularLocation>
        <location evidence="1">Cell membrane</location>
        <topology evidence="1">Multi-pass membrane protein</topology>
    </subcellularLocation>
</comment>
<dbReference type="Proteomes" id="UP000243528">
    <property type="component" value="Unassembled WGS sequence"/>
</dbReference>